<feature type="region of interest" description="Disordered" evidence="1">
    <location>
        <begin position="81"/>
        <end position="107"/>
    </location>
</feature>
<protein>
    <submittedName>
        <fullName evidence="2">Uncharacterized protein</fullName>
    </submittedName>
</protein>
<accession>A0ABN8LZ86</accession>
<sequence length="170" mass="19635">GVIAEGEQCVRDHYRRCRKRKIAGNSGSVDWGTMLFITDKPVSMNEWKETHRADVEKGCARKSSKEDVEILSQSMEANQAAVEGMKSRVPPPQVKGGRIRRHSSYEPNLDDILEDEEQKAKGRVQSRNLAEIHRERARDSGFLKRDREGRTWRRRHFVNNNCPRARSYTA</sequence>
<evidence type="ECO:0000313" key="2">
    <source>
        <dbReference type="EMBL" id="CAH3022621.1"/>
    </source>
</evidence>
<organism evidence="2 3">
    <name type="scientific">Porites evermanni</name>
    <dbReference type="NCBI Taxonomy" id="104178"/>
    <lineage>
        <taxon>Eukaryota</taxon>
        <taxon>Metazoa</taxon>
        <taxon>Cnidaria</taxon>
        <taxon>Anthozoa</taxon>
        <taxon>Hexacorallia</taxon>
        <taxon>Scleractinia</taxon>
        <taxon>Fungiina</taxon>
        <taxon>Poritidae</taxon>
        <taxon>Porites</taxon>
    </lineage>
</organism>
<keyword evidence="3" id="KW-1185">Reference proteome</keyword>
<comment type="caution">
    <text evidence="2">The sequence shown here is derived from an EMBL/GenBank/DDBJ whole genome shotgun (WGS) entry which is preliminary data.</text>
</comment>
<reference evidence="2 3" key="1">
    <citation type="submission" date="2022-05" db="EMBL/GenBank/DDBJ databases">
        <authorList>
            <consortium name="Genoscope - CEA"/>
            <person name="William W."/>
        </authorList>
    </citation>
    <scope>NUCLEOTIDE SEQUENCE [LARGE SCALE GENOMIC DNA]</scope>
</reference>
<evidence type="ECO:0000313" key="3">
    <source>
        <dbReference type="Proteomes" id="UP001159427"/>
    </source>
</evidence>
<name>A0ABN8LZ86_9CNID</name>
<dbReference type="Proteomes" id="UP001159427">
    <property type="component" value="Unassembled WGS sequence"/>
</dbReference>
<dbReference type="EMBL" id="CALNXI010000227">
    <property type="protein sequence ID" value="CAH3022621.1"/>
    <property type="molecule type" value="Genomic_DNA"/>
</dbReference>
<evidence type="ECO:0000256" key="1">
    <source>
        <dbReference type="SAM" id="MobiDB-lite"/>
    </source>
</evidence>
<proteinExistence type="predicted"/>
<gene>
    <name evidence="2" type="ORF">PEVE_00016216</name>
</gene>
<feature type="non-terminal residue" evidence="2">
    <location>
        <position position="1"/>
    </location>
</feature>